<gene>
    <name evidence="2" type="ORF">SISNIDRAFT_455360</name>
</gene>
<name>A0A164TYF2_9AGAM</name>
<evidence type="ECO:0000313" key="3">
    <source>
        <dbReference type="Proteomes" id="UP000076722"/>
    </source>
</evidence>
<dbReference type="AlphaFoldDB" id="A0A164TYF2"/>
<organism evidence="2 3">
    <name type="scientific">Sistotremastrum niveocremeum HHB9708</name>
    <dbReference type="NCBI Taxonomy" id="1314777"/>
    <lineage>
        <taxon>Eukaryota</taxon>
        <taxon>Fungi</taxon>
        <taxon>Dikarya</taxon>
        <taxon>Basidiomycota</taxon>
        <taxon>Agaricomycotina</taxon>
        <taxon>Agaricomycetes</taxon>
        <taxon>Sistotremastrales</taxon>
        <taxon>Sistotremastraceae</taxon>
        <taxon>Sertulicium</taxon>
        <taxon>Sertulicium niveocremeum</taxon>
    </lineage>
</organism>
<sequence length="83" mass="8825">MSTESTPTSGRNSSSTPEAAVSELRRSSTMVSPPSHAGADAPDTSPTENTPGAGAHRPPTPTIWQEIHPVFTVSRRCHPRQFS</sequence>
<dbReference type="Proteomes" id="UP000076722">
    <property type="component" value="Unassembled WGS sequence"/>
</dbReference>
<protein>
    <submittedName>
        <fullName evidence="2">Uncharacterized protein</fullName>
    </submittedName>
</protein>
<proteinExistence type="predicted"/>
<feature type="region of interest" description="Disordered" evidence="1">
    <location>
        <begin position="1"/>
        <end position="64"/>
    </location>
</feature>
<accession>A0A164TYF2</accession>
<evidence type="ECO:0000313" key="2">
    <source>
        <dbReference type="EMBL" id="KZS92748.1"/>
    </source>
</evidence>
<keyword evidence="3" id="KW-1185">Reference proteome</keyword>
<feature type="compositionally biased region" description="Polar residues" evidence="1">
    <location>
        <begin position="1"/>
        <end position="17"/>
    </location>
</feature>
<dbReference type="EMBL" id="KV419409">
    <property type="protein sequence ID" value="KZS92748.1"/>
    <property type="molecule type" value="Genomic_DNA"/>
</dbReference>
<evidence type="ECO:0000256" key="1">
    <source>
        <dbReference type="SAM" id="MobiDB-lite"/>
    </source>
</evidence>
<reference evidence="2 3" key="1">
    <citation type="journal article" date="2016" name="Mol. Biol. Evol.">
        <title>Comparative Genomics of Early-Diverging Mushroom-Forming Fungi Provides Insights into the Origins of Lignocellulose Decay Capabilities.</title>
        <authorList>
            <person name="Nagy L.G."/>
            <person name="Riley R."/>
            <person name="Tritt A."/>
            <person name="Adam C."/>
            <person name="Daum C."/>
            <person name="Floudas D."/>
            <person name="Sun H."/>
            <person name="Yadav J.S."/>
            <person name="Pangilinan J."/>
            <person name="Larsson K.H."/>
            <person name="Matsuura K."/>
            <person name="Barry K."/>
            <person name="Labutti K."/>
            <person name="Kuo R."/>
            <person name="Ohm R.A."/>
            <person name="Bhattacharya S.S."/>
            <person name="Shirouzu T."/>
            <person name="Yoshinaga Y."/>
            <person name="Martin F.M."/>
            <person name="Grigoriev I.V."/>
            <person name="Hibbett D.S."/>
        </authorList>
    </citation>
    <scope>NUCLEOTIDE SEQUENCE [LARGE SCALE GENOMIC DNA]</scope>
    <source>
        <strain evidence="2 3">HHB9708</strain>
    </source>
</reference>